<dbReference type="InParanoid" id="A0A482XNA1"/>
<dbReference type="Pfam" id="PF00372">
    <property type="entry name" value="Hemocyanin_M"/>
    <property type="match status" value="1"/>
</dbReference>
<proteinExistence type="inferred from homology"/>
<feature type="compositionally biased region" description="Basic and acidic residues" evidence="7">
    <location>
        <begin position="8"/>
        <end position="25"/>
    </location>
</feature>
<evidence type="ECO:0000256" key="5">
    <source>
        <dbReference type="ARBA" id="ARBA00023008"/>
    </source>
</evidence>
<sequence>MPPSPKGDGLEEERLQEHQHSRTDVGSKNQVNLKRNQLCAQPWSFRLQLGKTVTKVLTFWVPYHQTDGWSLIDILMGLRNLDDLESCAAFCRQNMNPQLFNYAFTVTLLHREDTKGIDIPPLCEFFPDKFMASSVFSKARQEANLNDVVPGIESDPIEIPMDYTASDLDEEHRVAYFREDLGINLHHWHWHLVYPFNGPRAVVDKDRRGELFYFMPQQLVGRYNFERLCNKLARVEKFTALRDPVPEGYFPKLDSLSSSRVWPARTPNTTLKGKLE</sequence>
<feature type="domain" description="Hemocyanin middle" evidence="8">
    <location>
        <begin position="121"/>
        <end position="271"/>
    </location>
</feature>
<keyword evidence="5" id="KW-0186">Copper</keyword>
<keyword evidence="4" id="KW-0560">Oxidoreductase</keyword>
<comment type="cofactor">
    <cofactor evidence="1">
        <name>Cu(2+)</name>
        <dbReference type="ChEBI" id="CHEBI:29036"/>
    </cofactor>
</comment>
<dbReference type="PANTHER" id="PTHR11511:SF4">
    <property type="entry name" value="PHENOLOXIDASE 2-RELATED"/>
    <property type="match status" value="1"/>
</dbReference>
<dbReference type="InterPro" id="IPR036697">
    <property type="entry name" value="Hemocyanin_N_sf"/>
</dbReference>
<evidence type="ECO:0000256" key="1">
    <source>
        <dbReference type="ARBA" id="ARBA00001973"/>
    </source>
</evidence>
<evidence type="ECO:0000313" key="10">
    <source>
        <dbReference type="EMBL" id="RZF47000.1"/>
    </source>
</evidence>
<dbReference type="Gene3D" id="1.10.1280.10">
    <property type="entry name" value="Di-copper center containing domain from catechol oxidase"/>
    <property type="match status" value="1"/>
</dbReference>
<protein>
    <recommendedName>
        <fullName evidence="12">Hemocyanin/hexamerin middle domain-containing protein</fullName>
    </recommendedName>
</protein>
<dbReference type="PANTHER" id="PTHR11511">
    <property type="entry name" value="LARVAL STORAGE PROTEIN/PHENOLOXIDASE"/>
    <property type="match status" value="1"/>
</dbReference>
<dbReference type="STRING" id="195883.A0A482XNA1"/>
<dbReference type="SUPFAM" id="SSF48050">
    <property type="entry name" value="Hemocyanin, N-terminal domain"/>
    <property type="match status" value="1"/>
</dbReference>
<dbReference type="GO" id="GO:0006582">
    <property type="term" value="P:melanin metabolic process"/>
    <property type="evidence" value="ECO:0007669"/>
    <property type="project" value="UniProtKB-ARBA"/>
</dbReference>
<dbReference type="SMR" id="A0A482XNA1"/>
<evidence type="ECO:0000259" key="9">
    <source>
        <dbReference type="Pfam" id="PF03722"/>
    </source>
</evidence>
<comment type="caution">
    <text evidence="10">The sequence shown here is derived from an EMBL/GenBank/DDBJ whole genome shotgun (WGS) entry which is preliminary data.</text>
</comment>
<evidence type="ECO:0008006" key="12">
    <source>
        <dbReference type="Google" id="ProtNLM"/>
    </source>
</evidence>
<dbReference type="OrthoDB" id="8119704at2759"/>
<evidence type="ECO:0000256" key="2">
    <source>
        <dbReference type="ARBA" id="ARBA00009928"/>
    </source>
</evidence>
<evidence type="ECO:0000313" key="11">
    <source>
        <dbReference type="Proteomes" id="UP000291343"/>
    </source>
</evidence>
<dbReference type="GO" id="GO:0046872">
    <property type="term" value="F:metal ion binding"/>
    <property type="evidence" value="ECO:0007669"/>
    <property type="project" value="UniProtKB-KW"/>
</dbReference>
<feature type="region of interest" description="Disordered" evidence="7">
    <location>
        <begin position="1"/>
        <end position="28"/>
    </location>
</feature>
<organism evidence="10 11">
    <name type="scientific">Laodelphax striatellus</name>
    <name type="common">Small brown planthopper</name>
    <name type="synonym">Delphax striatella</name>
    <dbReference type="NCBI Taxonomy" id="195883"/>
    <lineage>
        <taxon>Eukaryota</taxon>
        <taxon>Metazoa</taxon>
        <taxon>Ecdysozoa</taxon>
        <taxon>Arthropoda</taxon>
        <taxon>Hexapoda</taxon>
        <taxon>Insecta</taxon>
        <taxon>Pterygota</taxon>
        <taxon>Neoptera</taxon>
        <taxon>Paraneoptera</taxon>
        <taxon>Hemiptera</taxon>
        <taxon>Auchenorrhyncha</taxon>
        <taxon>Fulgoroidea</taxon>
        <taxon>Delphacidae</taxon>
        <taxon>Criomorphinae</taxon>
        <taxon>Laodelphax</taxon>
    </lineage>
</organism>
<name>A0A482XNA1_LAOST</name>
<accession>A0A482XNA1</accession>
<dbReference type="Proteomes" id="UP000291343">
    <property type="component" value="Unassembled WGS sequence"/>
</dbReference>
<dbReference type="InterPro" id="IPR005204">
    <property type="entry name" value="Hemocyanin_N"/>
</dbReference>
<evidence type="ECO:0000256" key="7">
    <source>
        <dbReference type="SAM" id="MobiDB-lite"/>
    </source>
</evidence>
<dbReference type="Pfam" id="PF03722">
    <property type="entry name" value="Hemocyanin_N"/>
    <property type="match status" value="1"/>
</dbReference>
<evidence type="ECO:0000256" key="6">
    <source>
        <dbReference type="ARBA" id="ARBA00023033"/>
    </source>
</evidence>
<dbReference type="GO" id="GO:0004503">
    <property type="term" value="F:tyrosinase activity"/>
    <property type="evidence" value="ECO:0007669"/>
    <property type="project" value="UniProtKB-ARBA"/>
</dbReference>
<dbReference type="InterPro" id="IPR013788">
    <property type="entry name" value="Hemocyanin/hexamerin"/>
</dbReference>
<comment type="similarity">
    <text evidence="2">Belongs to the tyrosinase family.</text>
</comment>
<feature type="domain" description="Hemocyanin N-terminal" evidence="9">
    <location>
        <begin position="60"/>
        <end position="116"/>
    </location>
</feature>
<evidence type="ECO:0000256" key="4">
    <source>
        <dbReference type="ARBA" id="ARBA00023002"/>
    </source>
</evidence>
<dbReference type="InterPro" id="IPR000896">
    <property type="entry name" value="Hemocyanin/hexamerin_mid_dom"/>
</dbReference>
<dbReference type="SUPFAM" id="SSF48056">
    <property type="entry name" value="Di-copper centre-containing domain"/>
    <property type="match status" value="1"/>
</dbReference>
<keyword evidence="6" id="KW-0503">Monooxygenase</keyword>
<dbReference type="Gene3D" id="1.20.1370.10">
    <property type="entry name" value="Hemocyanin, N-terminal domain"/>
    <property type="match status" value="1"/>
</dbReference>
<dbReference type="PRINTS" id="PR00187">
    <property type="entry name" value="HAEMOCYANIN"/>
</dbReference>
<dbReference type="InterPro" id="IPR008922">
    <property type="entry name" value="Di-copper_centre_dom_sf"/>
</dbReference>
<keyword evidence="3" id="KW-0479">Metal-binding</keyword>
<dbReference type="EMBL" id="QKKF02005116">
    <property type="protein sequence ID" value="RZF47000.1"/>
    <property type="molecule type" value="Genomic_DNA"/>
</dbReference>
<dbReference type="AlphaFoldDB" id="A0A482XNA1"/>
<reference evidence="10 11" key="1">
    <citation type="journal article" date="2017" name="Gigascience">
        <title>Genome sequence of the small brown planthopper, Laodelphax striatellus.</title>
        <authorList>
            <person name="Zhu J."/>
            <person name="Jiang F."/>
            <person name="Wang X."/>
            <person name="Yang P."/>
            <person name="Bao Y."/>
            <person name="Zhao W."/>
            <person name="Wang W."/>
            <person name="Lu H."/>
            <person name="Wang Q."/>
            <person name="Cui N."/>
            <person name="Li J."/>
            <person name="Chen X."/>
            <person name="Luo L."/>
            <person name="Yu J."/>
            <person name="Kang L."/>
            <person name="Cui F."/>
        </authorList>
    </citation>
    <scope>NUCLEOTIDE SEQUENCE [LARGE SCALE GENOMIC DNA]</scope>
    <source>
        <strain evidence="10">Lst14</strain>
    </source>
</reference>
<evidence type="ECO:0000256" key="3">
    <source>
        <dbReference type="ARBA" id="ARBA00022723"/>
    </source>
</evidence>
<dbReference type="PROSITE" id="PS00209">
    <property type="entry name" value="HEMOCYANIN_1"/>
    <property type="match status" value="1"/>
</dbReference>
<evidence type="ECO:0000259" key="8">
    <source>
        <dbReference type="Pfam" id="PF00372"/>
    </source>
</evidence>
<gene>
    <name evidence="10" type="ORF">LSTR_LSTR014994</name>
</gene>
<keyword evidence="11" id="KW-1185">Reference proteome</keyword>